<feature type="compositionally biased region" description="Basic and acidic residues" evidence="1">
    <location>
        <begin position="83"/>
        <end position="99"/>
    </location>
</feature>
<evidence type="ECO:0000313" key="3">
    <source>
        <dbReference type="Proteomes" id="UP001147733"/>
    </source>
</evidence>
<proteinExistence type="predicted"/>
<dbReference type="GeneID" id="81384134"/>
<gene>
    <name evidence="2" type="ORF">N7469_006049</name>
</gene>
<feature type="compositionally biased region" description="Polar residues" evidence="1">
    <location>
        <begin position="1"/>
        <end position="16"/>
    </location>
</feature>
<protein>
    <submittedName>
        <fullName evidence="2">Uncharacterized protein</fullName>
    </submittedName>
</protein>
<reference evidence="2" key="1">
    <citation type="submission" date="2022-11" db="EMBL/GenBank/DDBJ databases">
        <authorList>
            <person name="Petersen C."/>
        </authorList>
    </citation>
    <scope>NUCLEOTIDE SEQUENCE</scope>
    <source>
        <strain evidence="2">IBT 23319</strain>
    </source>
</reference>
<accession>A0A9W9NXI9</accession>
<evidence type="ECO:0000256" key="1">
    <source>
        <dbReference type="SAM" id="MobiDB-lite"/>
    </source>
</evidence>
<feature type="region of interest" description="Disordered" evidence="1">
    <location>
        <begin position="57"/>
        <end position="99"/>
    </location>
</feature>
<sequence>MSSNLSPKPLTDTSNPPKLDSHTSDLSPNRTEQPEYNDSDIIHHVYFEDNDSFFPPSWLGQHVDPSQRRGSDDSIVSDDPMEYMDKRDSQCPAEKEHLD</sequence>
<feature type="region of interest" description="Disordered" evidence="1">
    <location>
        <begin position="1"/>
        <end position="41"/>
    </location>
</feature>
<dbReference type="EMBL" id="JAPQKT010000005">
    <property type="protein sequence ID" value="KAJ5231461.1"/>
    <property type="molecule type" value="Genomic_DNA"/>
</dbReference>
<reference evidence="2" key="2">
    <citation type="journal article" date="2023" name="IMA Fungus">
        <title>Comparative genomic study of the Penicillium genus elucidates a diverse pangenome and 15 lateral gene transfer events.</title>
        <authorList>
            <person name="Petersen C."/>
            <person name="Sorensen T."/>
            <person name="Nielsen M.R."/>
            <person name="Sondergaard T.E."/>
            <person name="Sorensen J.L."/>
            <person name="Fitzpatrick D.A."/>
            <person name="Frisvad J.C."/>
            <person name="Nielsen K.L."/>
        </authorList>
    </citation>
    <scope>NUCLEOTIDE SEQUENCE</scope>
    <source>
        <strain evidence="2">IBT 23319</strain>
    </source>
</reference>
<dbReference type="Proteomes" id="UP001147733">
    <property type="component" value="Unassembled WGS sequence"/>
</dbReference>
<dbReference type="OrthoDB" id="4475146at2759"/>
<dbReference type="AlphaFoldDB" id="A0A9W9NXI9"/>
<keyword evidence="3" id="KW-1185">Reference proteome</keyword>
<comment type="caution">
    <text evidence="2">The sequence shown here is derived from an EMBL/GenBank/DDBJ whole genome shotgun (WGS) entry which is preliminary data.</text>
</comment>
<organism evidence="2 3">
    <name type="scientific">Penicillium citrinum</name>
    <dbReference type="NCBI Taxonomy" id="5077"/>
    <lineage>
        <taxon>Eukaryota</taxon>
        <taxon>Fungi</taxon>
        <taxon>Dikarya</taxon>
        <taxon>Ascomycota</taxon>
        <taxon>Pezizomycotina</taxon>
        <taxon>Eurotiomycetes</taxon>
        <taxon>Eurotiomycetidae</taxon>
        <taxon>Eurotiales</taxon>
        <taxon>Aspergillaceae</taxon>
        <taxon>Penicillium</taxon>
    </lineage>
</organism>
<name>A0A9W9NXI9_PENCI</name>
<feature type="compositionally biased region" description="Polar residues" evidence="1">
    <location>
        <begin position="24"/>
        <end position="36"/>
    </location>
</feature>
<dbReference type="RefSeq" id="XP_056500205.1">
    <property type="nucleotide sequence ID" value="XM_056644967.1"/>
</dbReference>
<evidence type="ECO:0000313" key="2">
    <source>
        <dbReference type="EMBL" id="KAJ5231461.1"/>
    </source>
</evidence>